<dbReference type="EMBL" id="JANEYF010001731">
    <property type="protein sequence ID" value="KAJ8958370.1"/>
    <property type="molecule type" value="Genomic_DNA"/>
</dbReference>
<dbReference type="PANTHER" id="PTHR47331:SF5">
    <property type="entry name" value="RIBONUCLEASE H"/>
    <property type="match status" value="1"/>
</dbReference>
<dbReference type="Pfam" id="PF05699">
    <property type="entry name" value="Dimer_Tnp_hAT"/>
    <property type="match status" value="1"/>
</dbReference>
<protein>
    <recommendedName>
        <fullName evidence="2">HAT C-terminal dimerisation domain-containing protein</fullName>
    </recommendedName>
</protein>
<feature type="compositionally biased region" description="Basic and acidic residues" evidence="1">
    <location>
        <begin position="872"/>
        <end position="882"/>
    </location>
</feature>
<organism evidence="3 4">
    <name type="scientific">Rhamnusium bicolor</name>
    <dbReference type="NCBI Taxonomy" id="1586634"/>
    <lineage>
        <taxon>Eukaryota</taxon>
        <taxon>Metazoa</taxon>
        <taxon>Ecdysozoa</taxon>
        <taxon>Arthropoda</taxon>
        <taxon>Hexapoda</taxon>
        <taxon>Insecta</taxon>
        <taxon>Pterygota</taxon>
        <taxon>Neoptera</taxon>
        <taxon>Endopterygota</taxon>
        <taxon>Coleoptera</taxon>
        <taxon>Polyphaga</taxon>
        <taxon>Cucujiformia</taxon>
        <taxon>Chrysomeloidea</taxon>
        <taxon>Cerambycidae</taxon>
        <taxon>Lepturinae</taxon>
        <taxon>Rhagiini</taxon>
        <taxon>Rhamnusium</taxon>
    </lineage>
</organism>
<feature type="region of interest" description="Disordered" evidence="1">
    <location>
        <begin position="858"/>
        <end position="909"/>
    </location>
</feature>
<dbReference type="SUPFAM" id="SSF53098">
    <property type="entry name" value="Ribonuclease H-like"/>
    <property type="match status" value="1"/>
</dbReference>
<dbReference type="InterPro" id="IPR012337">
    <property type="entry name" value="RNaseH-like_sf"/>
</dbReference>
<dbReference type="InterPro" id="IPR008906">
    <property type="entry name" value="HATC_C_dom"/>
</dbReference>
<proteinExistence type="predicted"/>
<dbReference type="PANTHER" id="PTHR47331">
    <property type="entry name" value="PHD-TYPE DOMAIN-CONTAINING PROTEIN"/>
    <property type="match status" value="1"/>
</dbReference>
<evidence type="ECO:0000313" key="3">
    <source>
        <dbReference type="EMBL" id="KAJ8958370.1"/>
    </source>
</evidence>
<feature type="domain" description="HAT C-terminal dimerisation" evidence="2">
    <location>
        <begin position="1513"/>
        <end position="1565"/>
    </location>
</feature>
<gene>
    <name evidence="3" type="ORF">NQ314_006431</name>
</gene>
<sequence length="1594" mass="183348">MLKVVPGKSVSLEELQASSSVNDDKIVVSELENVVSEQKDMISEQEDEDKENNQPEFFETSRIPKLGDFVIVKFVTKKSIRHFVSQIIEVCRPDVHIKLLRMKRDIFVFPQQDDISIQTEEDIIQYLHLDHQPRKKTLIQAVKEQDIQEAEAEQIVQETSSILKKNMFDVGCFLSRINSIDNFTRYQLITNHWVPDKYYSFPYSIHGKRGREEKRRVNHGHLETLNWLVFSNEKQGLFCKYCAVFLPDQLVGGQKNVIPKKFVTEPLTKYAKLSGKDGDLNHHQLTNYHREAVKKGEQFLVIYQKPELDIRNQLSDERKKQVLENRARLIPILKTIILHGQQNIPLRGHRDDGPLIKDSGEFNLVAGDNDGCFRALLRFLIDAGDTVLKEHLKKFCGECHVYKKGAKNFVGFLDLHKSNYDSETNEKVEPVITGEILGQTVIKKLKSLGLNLEKRVGIGCDGCSVNLSQAKGAAVTIQKEAKNANASSKRNFVLEKYLKHKLSSPCETRWIERYDSIIDFQKDMSSIEKALREISEWNDITSSSKSNILLKAMCDIEKQLIIELEVRLEKGETLLQECCDIQQIIDGLYDDLTDQAKERQSFEDIFYHVMAIGKKIIKDYNESIQKVERFDQSVTTILPPTESMQLSKSVKLPQIQLPTFSGDYDNWMEFRDMFDSLIHSNELIESWIPLPLKHFMVKKVAASEYKTREIPCGSSDSELSDDQVTEPTTVQLQTADYFMSASDDSEEDPEDNIPLSKFVTTQSNTKKQKKESLKWKKTTTTQKQNVAFLGSEILPNDILQLNSPYELFSHFFSQEFITEIVLQTCIYSVQLQEETMPLLSFKTILAQQLCKTGVSLENRKVGRPRSSTTETPPKRRCLEPRPNHHIQSDQSMTEQDTWRHVSGNENPADLASRGVSAQQLLDSDIWWHDAQAQSLLTNQPAEFPFNRFSKFTHLIRTVAYCLRFSNNCKFHHPKLTGASTVGELNNAETCLLKISQRESFPNEITNLTHNKQISNKSRIISLNPFCDTEGILRVGGRLGNSQYSYDKIHPKIVSSNDQFTKLMFSFEHIRLCHAGPQLLLSSIKEKYWPVAENLRLRTDFDFRSKLQEHHLGTSIIESISNLDIINSFSHLLYLGVVKKLIVGLWCNGTPATKLSFKEISDISDTLVNQRKNLSSEFNRKPRPLSESKRWKATEFRQFLLYTGPIVLKSVLSPDLLRDSQNQSCSMVDEEWTDEENEGYDENERVDSTSLMNTLPEKLPENDKDVHAEGKFSNLWLKVPEYEGWLIKSKNIRNGNEFASFKTCNVDIYAHRNVIRRHVQSARHAKQFQVVASNKTILNMQFMGSDSAMIHLSSAKACLLLARSVEDLLRNLGSHFSRSFSRIEAFKEFQIFFKVDINKILRPSNTRWLSLQACCDRVLEQYEPLKAYLTEYKLFNFIEIVDPCKAQSFHIKSLSKVFERFPFLKERVDPQAVDNEWRNHATLDHEELGLNNKDNATDYWHNVFKLKNAAGIELFANLKIVIHVFLVLPFSNASVERIFSKMNDTKTDLRNCLNTDTLSALLHAKQGVKDAGGLLVFEPSKKMLDTNIWRKENQF</sequence>
<reference evidence="3" key="1">
    <citation type="journal article" date="2023" name="Insect Mol. Biol.">
        <title>Genome sequencing provides insights into the evolution of gene families encoding plant cell wall-degrading enzymes in longhorned beetles.</title>
        <authorList>
            <person name="Shin N.R."/>
            <person name="Okamura Y."/>
            <person name="Kirsch R."/>
            <person name="Pauchet Y."/>
        </authorList>
    </citation>
    <scope>NUCLEOTIDE SEQUENCE</scope>
    <source>
        <strain evidence="3">RBIC_L_NR</strain>
    </source>
</reference>
<evidence type="ECO:0000313" key="4">
    <source>
        <dbReference type="Proteomes" id="UP001162156"/>
    </source>
</evidence>
<name>A0AAV8Z588_9CUCU</name>
<evidence type="ECO:0000256" key="1">
    <source>
        <dbReference type="SAM" id="MobiDB-lite"/>
    </source>
</evidence>
<evidence type="ECO:0000259" key="2">
    <source>
        <dbReference type="Pfam" id="PF05699"/>
    </source>
</evidence>
<comment type="caution">
    <text evidence="3">The sequence shown here is derived from an EMBL/GenBank/DDBJ whole genome shotgun (WGS) entry which is preliminary data.</text>
</comment>
<keyword evidence="4" id="KW-1185">Reference proteome</keyword>
<accession>A0AAV8Z588</accession>
<dbReference type="Proteomes" id="UP001162156">
    <property type="component" value="Unassembled WGS sequence"/>
</dbReference>
<dbReference type="GO" id="GO:0046983">
    <property type="term" value="F:protein dimerization activity"/>
    <property type="evidence" value="ECO:0007669"/>
    <property type="project" value="InterPro"/>
</dbReference>